<proteinExistence type="predicted"/>
<organism evidence="2 3">
    <name type="scientific">Chryseolinea serpens</name>
    <dbReference type="NCBI Taxonomy" id="947013"/>
    <lineage>
        <taxon>Bacteria</taxon>
        <taxon>Pseudomonadati</taxon>
        <taxon>Bacteroidota</taxon>
        <taxon>Cytophagia</taxon>
        <taxon>Cytophagales</taxon>
        <taxon>Fulvivirgaceae</taxon>
        <taxon>Chryseolinea</taxon>
    </lineage>
</organism>
<name>A0A1M5P1V3_9BACT</name>
<evidence type="ECO:0000256" key="1">
    <source>
        <dbReference type="SAM" id="SignalP"/>
    </source>
</evidence>
<reference evidence="2 3" key="1">
    <citation type="submission" date="2016-11" db="EMBL/GenBank/DDBJ databases">
        <authorList>
            <person name="Jaros S."/>
            <person name="Januszkiewicz K."/>
            <person name="Wedrychowicz H."/>
        </authorList>
    </citation>
    <scope>NUCLEOTIDE SEQUENCE [LARGE SCALE GENOMIC DNA]</scope>
    <source>
        <strain evidence="2 3">DSM 24574</strain>
    </source>
</reference>
<feature type="signal peptide" evidence="1">
    <location>
        <begin position="1"/>
        <end position="20"/>
    </location>
</feature>
<feature type="chain" id="PRO_5012883774" description="Beta-lactamase-inhibitor-like, PepSY-like" evidence="1">
    <location>
        <begin position="21"/>
        <end position="171"/>
    </location>
</feature>
<dbReference type="AlphaFoldDB" id="A0A1M5P1V3"/>
<keyword evidence="1" id="KW-0732">Signal</keyword>
<evidence type="ECO:0000313" key="3">
    <source>
        <dbReference type="Proteomes" id="UP000184212"/>
    </source>
</evidence>
<evidence type="ECO:0000313" key="2">
    <source>
        <dbReference type="EMBL" id="SHG95781.1"/>
    </source>
</evidence>
<evidence type="ECO:0008006" key="4">
    <source>
        <dbReference type="Google" id="ProtNLM"/>
    </source>
</evidence>
<dbReference type="EMBL" id="FQWQ01000001">
    <property type="protein sequence ID" value="SHG95781.1"/>
    <property type="molecule type" value="Genomic_DNA"/>
</dbReference>
<protein>
    <recommendedName>
        <fullName evidence="4">Beta-lactamase-inhibitor-like, PepSY-like</fullName>
    </recommendedName>
</protein>
<sequence length="171" mass="18930">MKTLFLASAFVLVSFGILCAQDMQVSTSIAQALQRNFAGASQIRWEKTGPLYLAQFQYNNGFWLAYFDDQGTLAASGRKIDSIEQLPVAVKRGFTQLQQKQERKYGSFEVGAPYELVIENGTTQYFLPIENSHVAIMAISDASGNAQVRTKTERTGHTKPAADMVASTIRH</sequence>
<dbReference type="SUPFAM" id="SSF160574">
    <property type="entry name" value="BT0923-like"/>
    <property type="match status" value="1"/>
</dbReference>
<keyword evidence="3" id="KW-1185">Reference proteome</keyword>
<accession>A0A1M5P1V3</accession>
<dbReference type="Gene3D" id="3.10.450.360">
    <property type="match status" value="1"/>
</dbReference>
<gene>
    <name evidence="2" type="ORF">SAMN04488109_2633</name>
</gene>
<dbReference type="RefSeq" id="WP_073134317.1">
    <property type="nucleotide sequence ID" value="NZ_FQWQ01000001.1"/>
</dbReference>
<dbReference type="OrthoDB" id="670761at2"/>
<dbReference type="Proteomes" id="UP000184212">
    <property type="component" value="Unassembled WGS sequence"/>
</dbReference>
<dbReference type="STRING" id="947013.SAMN04488109_2633"/>